<dbReference type="EMBL" id="CAUOFW020001502">
    <property type="protein sequence ID" value="CAK9145703.1"/>
    <property type="molecule type" value="Genomic_DNA"/>
</dbReference>
<dbReference type="PANTHER" id="PTHR31917:SF147">
    <property type="entry name" value="AGENET DOMAIN-CONTAINING PROTEIN"/>
    <property type="match status" value="1"/>
</dbReference>
<dbReference type="CDD" id="cd20406">
    <property type="entry name" value="Tudor_Agenet_AtDUF_rpt2_4"/>
    <property type="match status" value="2"/>
</dbReference>
<protein>
    <recommendedName>
        <fullName evidence="1">Agenet domain-containing protein</fullName>
    </recommendedName>
</protein>
<feature type="domain" description="Agenet" evidence="1">
    <location>
        <begin position="38"/>
        <end position="122"/>
    </location>
</feature>
<name>A0ABC8RLV5_9AQUA</name>
<keyword evidence="3" id="KW-1185">Reference proteome</keyword>
<feature type="domain" description="Agenet" evidence="1">
    <location>
        <begin position="164"/>
        <end position="232"/>
    </location>
</feature>
<feature type="domain" description="Agenet" evidence="1">
    <location>
        <begin position="316"/>
        <end position="384"/>
    </location>
</feature>
<feature type="domain" description="Agenet" evidence="1">
    <location>
        <begin position="387"/>
        <end position="443"/>
    </location>
</feature>
<dbReference type="AlphaFoldDB" id="A0ABC8RLV5"/>
<sequence length="473" mass="54792">MCPRPISFGVLPLGHRISRLLLKPQVADVSNTMWMTTRHFNKGDKVEVSKNDAISNYFNSVWFPAIILRSSSANHKDQIFVEFETLIFNDKSWKPLKEYANGVNDEIEVEQRNLRIHRDGDDGAWVPPLYNQSVLENQKKSPELEVKPGLVKVRIKYSGRASDAKFSKGTMVEVNSDKEGYRGSWYTAVIVGLVGNNKLLVEYQMLKRNDGSELLTEEVDVSCVRPCPPGIQQLDRYEQHEQVDAWYNSGWWVGHIAKILNELKYRVIFGTLKEESVFEHCRLRPHQEWIEGRWVAASKSQEFKIKIKCCGRKSEPNFNKGMPVEVKSDEEGYQGSWYTAVTMGSIGIDKFLVEYQTLKTDDESELLKEKADASYMRPCPPEIVRVNRFQMLENVDAWYNDGWWMGLISKVLDGLKYAVYFWTTKEELVFEHANLRPHQEWIDGKWVLAVREHNVVWVSLFGVGRDDHSMKQK</sequence>
<reference evidence="2 3" key="1">
    <citation type="submission" date="2024-02" db="EMBL/GenBank/DDBJ databases">
        <authorList>
            <person name="Vignale AGUSTIN F."/>
            <person name="Sosa J E."/>
            <person name="Modenutti C."/>
        </authorList>
    </citation>
    <scope>NUCLEOTIDE SEQUENCE [LARGE SCALE GENOMIC DNA]</scope>
</reference>
<dbReference type="PANTHER" id="PTHR31917">
    <property type="entry name" value="AGENET DOMAIN-CONTAINING PROTEIN-RELATED"/>
    <property type="match status" value="1"/>
</dbReference>
<dbReference type="Proteomes" id="UP001642360">
    <property type="component" value="Unassembled WGS sequence"/>
</dbReference>
<dbReference type="SMART" id="SM00743">
    <property type="entry name" value="Agenet"/>
    <property type="match status" value="5"/>
</dbReference>
<accession>A0ABC8RLV5</accession>
<dbReference type="Pfam" id="PF05641">
    <property type="entry name" value="Agenet"/>
    <property type="match status" value="3"/>
</dbReference>
<proteinExistence type="predicted"/>
<dbReference type="CDD" id="cd20405">
    <property type="entry name" value="Tudor_Agenet_AtDUF_rpt1_3"/>
    <property type="match status" value="2"/>
</dbReference>
<comment type="caution">
    <text evidence="2">The sequence shown here is derived from an EMBL/GenBank/DDBJ whole genome shotgun (WGS) entry which is preliminary data.</text>
</comment>
<dbReference type="InterPro" id="IPR008395">
    <property type="entry name" value="Agenet-like_dom"/>
</dbReference>
<evidence type="ECO:0000313" key="3">
    <source>
        <dbReference type="Proteomes" id="UP001642360"/>
    </source>
</evidence>
<feature type="domain" description="Agenet" evidence="1">
    <location>
        <begin position="235"/>
        <end position="291"/>
    </location>
</feature>
<organism evidence="2 3">
    <name type="scientific">Ilex paraguariensis</name>
    <name type="common">yerba mate</name>
    <dbReference type="NCBI Taxonomy" id="185542"/>
    <lineage>
        <taxon>Eukaryota</taxon>
        <taxon>Viridiplantae</taxon>
        <taxon>Streptophyta</taxon>
        <taxon>Embryophyta</taxon>
        <taxon>Tracheophyta</taxon>
        <taxon>Spermatophyta</taxon>
        <taxon>Magnoliopsida</taxon>
        <taxon>eudicotyledons</taxon>
        <taxon>Gunneridae</taxon>
        <taxon>Pentapetalae</taxon>
        <taxon>asterids</taxon>
        <taxon>campanulids</taxon>
        <taxon>Aquifoliales</taxon>
        <taxon>Aquifoliaceae</taxon>
        <taxon>Ilex</taxon>
    </lineage>
</organism>
<dbReference type="InterPro" id="IPR014002">
    <property type="entry name" value="Agenet_dom_plant"/>
</dbReference>
<evidence type="ECO:0000259" key="1">
    <source>
        <dbReference type="SMART" id="SM00743"/>
    </source>
</evidence>
<evidence type="ECO:0000313" key="2">
    <source>
        <dbReference type="EMBL" id="CAK9145703.1"/>
    </source>
</evidence>
<dbReference type="Gene3D" id="2.30.30.140">
    <property type="match status" value="1"/>
</dbReference>
<gene>
    <name evidence="2" type="ORF">ILEXP_LOCUS13521</name>
</gene>